<dbReference type="FunFam" id="3.20.20.70:FF:000156">
    <property type="entry name" value="Glutamate synthase domain protein"/>
    <property type="match status" value="1"/>
</dbReference>
<evidence type="ECO:0000313" key="4">
    <source>
        <dbReference type="EMBL" id="CCW17038.1"/>
    </source>
</evidence>
<dbReference type="Gene3D" id="3.20.20.70">
    <property type="entry name" value="Aldolase class I"/>
    <property type="match status" value="1"/>
</dbReference>
<dbReference type="PIRSF" id="PIRSF006429">
    <property type="entry name" value="GOGAT_lg_2"/>
    <property type="match status" value="1"/>
</dbReference>
<dbReference type="AlphaFoldDB" id="N1MNI4"/>
<dbReference type="InterPro" id="IPR013785">
    <property type="entry name" value="Aldolase_TIM"/>
</dbReference>
<evidence type="ECO:0000313" key="5">
    <source>
        <dbReference type="Proteomes" id="UP000013201"/>
    </source>
</evidence>
<comment type="similarity">
    <text evidence="1 2">Belongs to the glutamate synthase family.</text>
</comment>
<dbReference type="Proteomes" id="UP000013201">
    <property type="component" value="Unassembled WGS sequence"/>
</dbReference>
<accession>N1MNI4</accession>
<dbReference type="PANTHER" id="PTHR43819">
    <property type="entry name" value="ARCHAEAL-TYPE GLUTAMATE SYNTHASE [NADPH]"/>
    <property type="match status" value="1"/>
</dbReference>
<organism evidence="4 5">
    <name type="scientific">Sphingobium indicum BiD32</name>
    <dbReference type="NCBI Taxonomy" id="1301087"/>
    <lineage>
        <taxon>Bacteria</taxon>
        <taxon>Pseudomonadati</taxon>
        <taxon>Pseudomonadota</taxon>
        <taxon>Alphaproteobacteria</taxon>
        <taxon>Sphingomonadales</taxon>
        <taxon>Sphingomonadaceae</taxon>
        <taxon>Sphingobium</taxon>
    </lineage>
</organism>
<keyword evidence="4" id="KW-0560">Oxidoreductase</keyword>
<dbReference type="CDD" id="cd02808">
    <property type="entry name" value="GltS_FMN"/>
    <property type="match status" value="1"/>
</dbReference>
<proteinExistence type="inferred from homology"/>
<name>N1MNI4_9SPHN</name>
<gene>
    <name evidence="4" type="ORF">EBBID32_13770</name>
</gene>
<dbReference type="InterPro" id="IPR024188">
    <property type="entry name" value="GltB"/>
</dbReference>
<reference evidence="4 5" key="1">
    <citation type="submission" date="2013-03" db="EMBL/GenBank/DDBJ databases">
        <authorList>
            <person name="Le V."/>
        </authorList>
    </citation>
    <scope>NUCLEOTIDE SEQUENCE [LARGE SCALE GENOMIC DNA]</scope>
    <source>
        <strain evidence="4 5">BiD32</strain>
    </source>
</reference>
<evidence type="ECO:0000256" key="1">
    <source>
        <dbReference type="ARBA" id="ARBA00009716"/>
    </source>
</evidence>
<protein>
    <submittedName>
        <fullName evidence="4">Ferredoxin-dependent glutamate synthase</fullName>
        <ecNumber evidence="4">1.4.7.1</ecNumber>
    </submittedName>
</protein>
<comment type="caution">
    <text evidence="4">The sequence shown here is derived from an EMBL/GenBank/DDBJ whole genome shotgun (WGS) entry which is preliminary data.</text>
</comment>
<sequence>MAVTGSRGWSVVAGAAAVLALLGARDWLQPKHAVQRNYPVIGHVRWFVESLRPAVRQYLFEADEEAAPFSRAQRTLVYRRAKNEAGDHPFGTLLDVYRDGYEFINHSTRPVPSADPADFRVTVGGDQCRQPYSASILNISAMSFGSLSANAIRALNRGAARGGFYHDTGEGSISPYHCEGGDLVWEIGSGYFGCRDEHGRFDAQRFAAQAALEQVKMIELKLSQGAKPGHGGILPAAKVTPEISATRKVPLGQDCVSPALHQEFSNPIEMMQFIGRLRELSDGKPVGFKLCIGHPWEFMGMVKAMLETGIHPDFVVVDGAEGGTGAAPVEFADHIGVPMREGLLFVHNVLTGAGLRHQVKVGAAGRIISAFDIASALAIGADWVNSARGFMFALGCIQSLACNTNRCPTGVATQDPLRQRGLVVPDKADRVFRFHANTLTALADMVAAAGLRHPSALRPRHLVRRVSATEIRQFAQLHRFLEPGSLLDDSLADGFYRQSWEVARAESFEGLSDDLRPYGGVGEALTACPRGEGTR</sequence>
<dbReference type="PANTHER" id="PTHR43819:SF1">
    <property type="entry name" value="ARCHAEAL-TYPE GLUTAMATE SYNTHASE [NADPH]"/>
    <property type="match status" value="1"/>
</dbReference>
<dbReference type="EMBL" id="CAVK010000061">
    <property type="protein sequence ID" value="CCW17038.1"/>
    <property type="molecule type" value="Genomic_DNA"/>
</dbReference>
<keyword evidence="5" id="KW-1185">Reference proteome</keyword>
<feature type="domain" description="Glutamate synthase" evidence="3">
    <location>
        <begin position="136"/>
        <end position="451"/>
    </location>
</feature>
<dbReference type="Pfam" id="PF01645">
    <property type="entry name" value="Glu_synthase"/>
    <property type="match status" value="1"/>
</dbReference>
<dbReference type="PIRSF" id="PIRSF500060">
    <property type="entry name" value="UCP500060"/>
    <property type="match status" value="1"/>
</dbReference>
<dbReference type="GO" id="GO:0006537">
    <property type="term" value="P:glutamate biosynthetic process"/>
    <property type="evidence" value="ECO:0007669"/>
    <property type="project" value="InterPro"/>
</dbReference>
<dbReference type="InterPro" id="IPR002932">
    <property type="entry name" value="Glu_synthdom"/>
</dbReference>
<evidence type="ECO:0000256" key="2">
    <source>
        <dbReference type="PIRNR" id="PIRNR006429"/>
    </source>
</evidence>
<dbReference type="InterPro" id="IPR027283">
    <property type="entry name" value="YerD"/>
</dbReference>
<reference evidence="5" key="2">
    <citation type="submission" date="2013-04" db="EMBL/GenBank/DDBJ databases">
        <title>Bisphenol A degrading Sphingobium sp. strain BiD32.</title>
        <authorList>
            <person name="Nielsen J.L."/>
            <person name="Zhou N.A."/>
            <person name="Kjeldal H."/>
        </authorList>
    </citation>
    <scope>NUCLEOTIDE SEQUENCE [LARGE SCALE GENOMIC DNA]</scope>
    <source>
        <strain evidence="5">BiD32</strain>
    </source>
</reference>
<dbReference type="SUPFAM" id="SSF51395">
    <property type="entry name" value="FMN-linked oxidoreductases"/>
    <property type="match status" value="1"/>
</dbReference>
<evidence type="ECO:0000259" key="3">
    <source>
        <dbReference type="Pfam" id="PF01645"/>
    </source>
</evidence>
<dbReference type="EC" id="1.4.7.1" evidence="4"/>
<dbReference type="GO" id="GO:0016041">
    <property type="term" value="F:glutamate synthase (ferredoxin) activity"/>
    <property type="evidence" value="ECO:0007669"/>
    <property type="project" value="UniProtKB-EC"/>
</dbReference>